<evidence type="ECO:0000313" key="1">
    <source>
        <dbReference type="EMBL" id="MBD1430201.1"/>
    </source>
</evidence>
<dbReference type="EMBL" id="JACOIJ010000022">
    <property type="protein sequence ID" value="MBD1430201.1"/>
    <property type="molecule type" value="Genomic_DNA"/>
</dbReference>
<reference evidence="1 2" key="1">
    <citation type="submission" date="2020-08" db="EMBL/GenBank/DDBJ databases">
        <title>Sphingobacterium sp. DN04309 isolated from aquaculture water.</title>
        <authorList>
            <person name="Zhang M."/>
        </authorList>
    </citation>
    <scope>NUCLEOTIDE SEQUENCE [LARGE SCALE GENOMIC DNA]</scope>
    <source>
        <strain evidence="1 2">DN04309</strain>
    </source>
</reference>
<protein>
    <recommendedName>
        <fullName evidence="3">TerB family tellurite resistance protein</fullName>
    </recommendedName>
</protein>
<sequence length="219" mass="24955">MKTIVLIFTFSLCLKNPLKAQLNVELLHQLVEHSKQEYDKQQTLRNSQAITTTNQQVNSQQTSSLKSRYREITQRFGVLGTVLLTLSTSLESSELVDQIIQEQTRILQHVQDDPSKTLLALNAQSELITRAQHLAKYILGLMLSLGEINQMKQSDRRILYAHVITELRIILSISRTLANSMYYSSVINKVKEQGAFSDFVNQDKRIVESILSKIKILAP</sequence>
<gene>
    <name evidence="1" type="ORF">H8B04_11595</name>
</gene>
<evidence type="ECO:0008006" key="3">
    <source>
        <dbReference type="Google" id="ProtNLM"/>
    </source>
</evidence>
<dbReference type="RefSeq" id="WP_190302456.1">
    <property type="nucleotide sequence ID" value="NZ_JACOIJ010000022.1"/>
</dbReference>
<name>A0ABR7YG08_9SPHI</name>
<evidence type="ECO:0000313" key="2">
    <source>
        <dbReference type="Proteomes" id="UP000651271"/>
    </source>
</evidence>
<proteinExistence type="predicted"/>
<organism evidence="1 2">
    <name type="scientific">Sphingobacterium litopenaei</name>
    <dbReference type="NCBI Taxonomy" id="2763500"/>
    <lineage>
        <taxon>Bacteria</taxon>
        <taxon>Pseudomonadati</taxon>
        <taxon>Bacteroidota</taxon>
        <taxon>Sphingobacteriia</taxon>
        <taxon>Sphingobacteriales</taxon>
        <taxon>Sphingobacteriaceae</taxon>
        <taxon>Sphingobacterium</taxon>
    </lineage>
</organism>
<comment type="caution">
    <text evidence="1">The sequence shown here is derived from an EMBL/GenBank/DDBJ whole genome shotgun (WGS) entry which is preliminary data.</text>
</comment>
<accession>A0ABR7YG08</accession>
<dbReference type="Proteomes" id="UP000651271">
    <property type="component" value="Unassembled WGS sequence"/>
</dbReference>
<keyword evidence="2" id="KW-1185">Reference proteome</keyword>